<evidence type="ECO:0000259" key="2">
    <source>
        <dbReference type="SMART" id="SM00829"/>
    </source>
</evidence>
<dbReference type="PANTHER" id="PTHR43205">
    <property type="entry name" value="PROSTAGLANDIN REDUCTASE"/>
    <property type="match status" value="1"/>
</dbReference>
<evidence type="ECO:0000313" key="4">
    <source>
        <dbReference type="Proteomes" id="UP001164305"/>
    </source>
</evidence>
<dbReference type="RefSeq" id="WP_263594906.1">
    <property type="nucleotide sequence ID" value="NZ_CP107020.1"/>
</dbReference>
<dbReference type="InterPro" id="IPR045010">
    <property type="entry name" value="MDR_fam"/>
</dbReference>
<accession>A0ABY6G4X2</accession>
<dbReference type="SUPFAM" id="SSF50129">
    <property type="entry name" value="GroES-like"/>
    <property type="match status" value="2"/>
</dbReference>
<dbReference type="CDD" id="cd05288">
    <property type="entry name" value="PGDH"/>
    <property type="match status" value="1"/>
</dbReference>
<evidence type="ECO:0000256" key="1">
    <source>
        <dbReference type="ARBA" id="ARBA00023002"/>
    </source>
</evidence>
<keyword evidence="4" id="KW-1185">Reference proteome</keyword>
<dbReference type="Pfam" id="PF00107">
    <property type="entry name" value="ADH_zinc_N"/>
    <property type="match status" value="1"/>
</dbReference>
<evidence type="ECO:0000313" key="3">
    <source>
        <dbReference type="EMBL" id="UYG17698.1"/>
    </source>
</evidence>
<proteinExistence type="predicted"/>
<dbReference type="PANTHER" id="PTHR43205:SF7">
    <property type="entry name" value="PROSTAGLANDIN REDUCTASE 1"/>
    <property type="match status" value="1"/>
</dbReference>
<dbReference type="Gene3D" id="3.90.180.10">
    <property type="entry name" value="Medium-chain alcohol dehydrogenases, catalytic domain"/>
    <property type="match status" value="1"/>
</dbReference>
<dbReference type="Gene3D" id="3.40.50.720">
    <property type="entry name" value="NAD(P)-binding Rossmann-like Domain"/>
    <property type="match status" value="1"/>
</dbReference>
<name>A0ABY6G4X2_9MICO</name>
<reference evidence="3" key="1">
    <citation type="submission" date="2022-10" db="EMBL/GenBank/DDBJ databases">
        <title>Whole-Genome Sequencing of Brachybacterium huguangmaarense BRM-3, Isolated from Betula schmidtii.</title>
        <authorList>
            <person name="Haam D."/>
        </authorList>
    </citation>
    <scope>NUCLEOTIDE SEQUENCE</scope>
    <source>
        <strain evidence="3">BRM-3</strain>
    </source>
</reference>
<dbReference type="Proteomes" id="UP001164305">
    <property type="component" value="Chromosome"/>
</dbReference>
<dbReference type="InterPro" id="IPR011032">
    <property type="entry name" value="GroES-like_sf"/>
</dbReference>
<dbReference type="InterPro" id="IPR013149">
    <property type="entry name" value="ADH-like_C"/>
</dbReference>
<keyword evidence="1" id="KW-0560">Oxidoreductase</keyword>
<feature type="domain" description="Enoyl reductase (ER)" evidence="2">
    <location>
        <begin position="23"/>
        <end position="338"/>
    </location>
</feature>
<organism evidence="3 4">
    <name type="scientific">Brachybacterium huguangmaarense</name>
    <dbReference type="NCBI Taxonomy" id="1652028"/>
    <lineage>
        <taxon>Bacteria</taxon>
        <taxon>Bacillati</taxon>
        <taxon>Actinomycetota</taxon>
        <taxon>Actinomycetes</taxon>
        <taxon>Micrococcales</taxon>
        <taxon>Dermabacteraceae</taxon>
        <taxon>Brachybacterium</taxon>
    </lineage>
</organism>
<dbReference type="Pfam" id="PF16884">
    <property type="entry name" value="ADH_N_2"/>
    <property type="match status" value="1"/>
</dbReference>
<gene>
    <name evidence="3" type="ORF">BRM3_04555</name>
</gene>
<dbReference type="EMBL" id="CP107020">
    <property type="protein sequence ID" value="UYG17698.1"/>
    <property type="molecule type" value="Genomic_DNA"/>
</dbReference>
<dbReference type="InterPro" id="IPR020843">
    <property type="entry name" value="ER"/>
</dbReference>
<dbReference type="SMART" id="SM00829">
    <property type="entry name" value="PKS_ER"/>
    <property type="match status" value="1"/>
</dbReference>
<dbReference type="InterPro" id="IPR041694">
    <property type="entry name" value="ADH_N_2"/>
</dbReference>
<dbReference type="InterPro" id="IPR036291">
    <property type="entry name" value="NAD(P)-bd_dom_sf"/>
</dbReference>
<sequence length="340" mass="36874">MNAEDHTTSRQIHLVSRPEGWPTEDTFRLEEVELPELGEGEVRVANEFVSVDPYMRGRMVEQESYVEPYRLGEAMDGGAVGRVTASRDASLPEGTLVQHMQGWRDVAQGPAATFTAVPEIEDAPSSVHLHLLGMTGLTAYAGLVEVGRLREGESVFVSGAAGSVGTAAGQFARLLGASRVVGSAGSDEKVAVLTEKYGYDAAVNYKDAPIREQLPDVMPDGIDVYYDNVGGDHLEAAIDVMNRGGRGVLCGAISSYNERAARPGPDNLGRLITFSLSLRGFTVREFAERYRDEFADRAGTWLREGRLVYDETVVDGVENAPQAFIDMMKGANIGKMLVRI</sequence>
<protein>
    <submittedName>
        <fullName evidence="3">NADP-dependent oxidoreductase</fullName>
    </submittedName>
</protein>
<dbReference type="SUPFAM" id="SSF51735">
    <property type="entry name" value="NAD(P)-binding Rossmann-fold domains"/>
    <property type="match status" value="1"/>
</dbReference>